<dbReference type="STRING" id="1048983.EL17_12540"/>
<dbReference type="SUPFAM" id="SSF52540">
    <property type="entry name" value="P-loop containing nucleoside triphosphate hydrolases"/>
    <property type="match status" value="1"/>
</dbReference>
<dbReference type="InterPro" id="IPR050093">
    <property type="entry name" value="ABC_SmlMolc_Importer"/>
</dbReference>
<feature type="domain" description="ABC transporter" evidence="9">
    <location>
        <begin position="4"/>
        <end position="237"/>
    </location>
</feature>
<evidence type="ECO:0000313" key="11">
    <source>
        <dbReference type="Proteomes" id="UP000027821"/>
    </source>
</evidence>
<keyword evidence="5" id="KW-0067">ATP-binding</keyword>
<evidence type="ECO:0000256" key="1">
    <source>
        <dbReference type="ARBA" id="ARBA00022448"/>
    </source>
</evidence>
<dbReference type="InterPro" id="IPR003439">
    <property type="entry name" value="ABC_transporter-like_ATP-bd"/>
</dbReference>
<dbReference type="OrthoDB" id="1114670at2"/>
<evidence type="ECO:0000256" key="5">
    <source>
        <dbReference type="ARBA" id="ARBA00022840"/>
    </source>
</evidence>
<evidence type="ECO:0000259" key="9">
    <source>
        <dbReference type="PROSITE" id="PS50893"/>
    </source>
</evidence>
<dbReference type="PANTHER" id="PTHR42781:SF4">
    <property type="entry name" value="SPERMIDINE_PUTRESCINE IMPORT ATP-BINDING PROTEIN POTA"/>
    <property type="match status" value="1"/>
</dbReference>
<dbReference type="InterPro" id="IPR008995">
    <property type="entry name" value="Mo/tungstate-bd_C_term_dom"/>
</dbReference>
<dbReference type="InterPro" id="IPR015853">
    <property type="entry name" value="ABC_transpr_FbpC"/>
</dbReference>
<keyword evidence="3" id="KW-0410">Iron transport</keyword>
<evidence type="ECO:0000256" key="3">
    <source>
        <dbReference type="ARBA" id="ARBA00022496"/>
    </source>
</evidence>
<evidence type="ECO:0000256" key="6">
    <source>
        <dbReference type="ARBA" id="ARBA00023004"/>
    </source>
</evidence>
<proteinExistence type="predicted"/>
<dbReference type="Proteomes" id="UP000027821">
    <property type="component" value="Unassembled WGS sequence"/>
</dbReference>
<dbReference type="PANTHER" id="PTHR42781">
    <property type="entry name" value="SPERMIDINE/PUTRESCINE IMPORT ATP-BINDING PROTEIN POTA"/>
    <property type="match status" value="1"/>
</dbReference>
<dbReference type="Gene3D" id="2.40.50.100">
    <property type="match status" value="1"/>
</dbReference>
<keyword evidence="1" id="KW-0813">Transport</keyword>
<name>A0A074KYB1_9BACT</name>
<dbReference type="InterPro" id="IPR012340">
    <property type="entry name" value="NA-bd_OB-fold"/>
</dbReference>
<reference evidence="10 11" key="1">
    <citation type="submission" date="2014-04" db="EMBL/GenBank/DDBJ databases">
        <title>Characterization and application of a salt tolerant electro-active bacterium.</title>
        <authorList>
            <person name="Yang L."/>
            <person name="Wei S."/>
            <person name="Tay Q.X.M."/>
        </authorList>
    </citation>
    <scope>NUCLEOTIDE SEQUENCE [LARGE SCALE GENOMIC DNA]</scope>
    <source>
        <strain evidence="10 11">LY1</strain>
    </source>
</reference>
<dbReference type="InterPro" id="IPR017871">
    <property type="entry name" value="ABC_transporter-like_CS"/>
</dbReference>
<evidence type="ECO:0000256" key="4">
    <source>
        <dbReference type="ARBA" id="ARBA00022741"/>
    </source>
</evidence>
<keyword evidence="7" id="KW-0406">Ion transport</keyword>
<dbReference type="AlphaFoldDB" id="A0A074KYB1"/>
<comment type="caution">
    <text evidence="10">The sequence shown here is derived from an EMBL/GenBank/DDBJ whole genome shotgun (WGS) entry which is preliminary data.</text>
</comment>
<protein>
    <submittedName>
        <fullName evidence="10">ABC transporter</fullName>
    </submittedName>
</protein>
<keyword evidence="2" id="KW-1003">Cell membrane</keyword>
<dbReference type="Gene3D" id="2.40.50.140">
    <property type="entry name" value="Nucleic acid-binding proteins"/>
    <property type="match status" value="1"/>
</dbReference>
<keyword evidence="11" id="KW-1185">Reference proteome</keyword>
<sequence>MTILELQSIDKKYSQADYFAVNQVSFKVKQGEILALVGESGSGKTTLLRLIAGLEHPNSGCILLSGEKIAERNKSVPSEKRKVGMVFQDYALFPHLSIIENVKFGLIHTKGDKDKIAKETLDLVGLKENYSKYPHQLSGGQQQRVALARAIAPRPFILLMDEPFSNLDALLKDQVREEIRQIIKKTGVTAIFVTHDTRDALSTADRIAILHKGRLQQIDLPRNLYEKPINPYVANFFGKRNEILATATVEGFYTSFGFIEDENAKNYQDKVRLFFRPEHASLTVRAGQALSGKLFKVSYYGDHQILKLTDEEGKKISIKINPTQSVQNDARVHFSLHSYGIESAY</sequence>
<dbReference type="EMBL" id="JMIH01000022">
    <property type="protein sequence ID" value="KEO73180.1"/>
    <property type="molecule type" value="Genomic_DNA"/>
</dbReference>
<dbReference type="GO" id="GO:0016020">
    <property type="term" value="C:membrane"/>
    <property type="evidence" value="ECO:0007669"/>
    <property type="project" value="InterPro"/>
</dbReference>
<dbReference type="SMART" id="SM00382">
    <property type="entry name" value="AAA"/>
    <property type="match status" value="1"/>
</dbReference>
<dbReference type="PROSITE" id="PS00211">
    <property type="entry name" value="ABC_TRANSPORTER_1"/>
    <property type="match status" value="1"/>
</dbReference>
<dbReference type="SUPFAM" id="SSF50331">
    <property type="entry name" value="MOP-like"/>
    <property type="match status" value="1"/>
</dbReference>
<keyword evidence="8" id="KW-0472">Membrane</keyword>
<dbReference type="PROSITE" id="PS50893">
    <property type="entry name" value="ABC_TRANSPORTER_2"/>
    <property type="match status" value="1"/>
</dbReference>
<dbReference type="GO" id="GO:0016887">
    <property type="term" value="F:ATP hydrolysis activity"/>
    <property type="evidence" value="ECO:0007669"/>
    <property type="project" value="InterPro"/>
</dbReference>
<dbReference type="CDD" id="cd03259">
    <property type="entry name" value="ABC_Carb_Solutes_like"/>
    <property type="match status" value="1"/>
</dbReference>
<accession>A0A074KYB1</accession>
<dbReference type="RefSeq" id="WP_035074846.1">
    <property type="nucleotide sequence ID" value="NZ_JMIH01000022.1"/>
</dbReference>
<keyword evidence="6" id="KW-0408">Iron</keyword>
<dbReference type="GO" id="GO:0015697">
    <property type="term" value="P:quaternary ammonium group transport"/>
    <property type="evidence" value="ECO:0007669"/>
    <property type="project" value="UniProtKB-ARBA"/>
</dbReference>
<keyword evidence="4" id="KW-0547">Nucleotide-binding</keyword>
<organism evidence="10 11">
    <name type="scientific">Anditalea andensis</name>
    <dbReference type="NCBI Taxonomy" id="1048983"/>
    <lineage>
        <taxon>Bacteria</taxon>
        <taxon>Pseudomonadati</taxon>
        <taxon>Bacteroidota</taxon>
        <taxon>Cytophagia</taxon>
        <taxon>Cytophagales</taxon>
        <taxon>Cytophagaceae</taxon>
        <taxon>Anditalea</taxon>
    </lineage>
</organism>
<dbReference type="GO" id="GO:0015408">
    <property type="term" value="F:ABC-type ferric iron transporter activity"/>
    <property type="evidence" value="ECO:0007669"/>
    <property type="project" value="InterPro"/>
</dbReference>
<dbReference type="InterPro" id="IPR027417">
    <property type="entry name" value="P-loop_NTPase"/>
</dbReference>
<dbReference type="Pfam" id="PF00005">
    <property type="entry name" value="ABC_tran"/>
    <property type="match status" value="1"/>
</dbReference>
<evidence type="ECO:0000256" key="2">
    <source>
        <dbReference type="ARBA" id="ARBA00022475"/>
    </source>
</evidence>
<dbReference type="GO" id="GO:0005524">
    <property type="term" value="F:ATP binding"/>
    <property type="evidence" value="ECO:0007669"/>
    <property type="project" value="UniProtKB-KW"/>
</dbReference>
<dbReference type="eggNOG" id="COG3842">
    <property type="taxonomic scope" value="Bacteria"/>
</dbReference>
<evidence type="ECO:0000313" key="10">
    <source>
        <dbReference type="EMBL" id="KEO73180.1"/>
    </source>
</evidence>
<gene>
    <name evidence="10" type="ORF">EL17_12540</name>
</gene>
<dbReference type="FunFam" id="3.40.50.300:FF:000425">
    <property type="entry name" value="Probable ABC transporter, ATP-binding subunit"/>
    <property type="match status" value="1"/>
</dbReference>
<evidence type="ECO:0000256" key="8">
    <source>
        <dbReference type="ARBA" id="ARBA00023136"/>
    </source>
</evidence>
<evidence type="ECO:0000256" key="7">
    <source>
        <dbReference type="ARBA" id="ARBA00023065"/>
    </source>
</evidence>
<dbReference type="Gene3D" id="3.40.50.300">
    <property type="entry name" value="P-loop containing nucleotide triphosphate hydrolases"/>
    <property type="match status" value="1"/>
</dbReference>
<dbReference type="InterPro" id="IPR003593">
    <property type="entry name" value="AAA+_ATPase"/>
</dbReference>